<sequence>MEGTVVATDTAANICWELAKGCFQNFKSYVIKDEYFVKTFKEKLERRYVVLFFCHLLSLPTLPKRKKLAGIVVASANISWEFDKGCFQNFKSYAIKDEDFDKTFKEKLETLNAKRVSAIGEKGEVHFIDYEDDKSLLMIPSPSKTSGVVD</sequence>
<dbReference type="Proteomes" id="UP000187203">
    <property type="component" value="Unassembled WGS sequence"/>
</dbReference>
<comment type="caution">
    <text evidence="1">The sequence shown here is derived from an EMBL/GenBank/DDBJ whole genome shotgun (WGS) entry which is preliminary data.</text>
</comment>
<protein>
    <submittedName>
        <fullName evidence="1">Glycosyl transferase group 1</fullName>
    </submittedName>
</protein>
<organism evidence="1 2">
    <name type="scientific">Corchorus olitorius</name>
    <dbReference type="NCBI Taxonomy" id="93759"/>
    <lineage>
        <taxon>Eukaryota</taxon>
        <taxon>Viridiplantae</taxon>
        <taxon>Streptophyta</taxon>
        <taxon>Embryophyta</taxon>
        <taxon>Tracheophyta</taxon>
        <taxon>Spermatophyta</taxon>
        <taxon>Magnoliopsida</taxon>
        <taxon>eudicotyledons</taxon>
        <taxon>Gunneridae</taxon>
        <taxon>Pentapetalae</taxon>
        <taxon>rosids</taxon>
        <taxon>malvids</taxon>
        <taxon>Malvales</taxon>
        <taxon>Malvaceae</taxon>
        <taxon>Grewioideae</taxon>
        <taxon>Apeibeae</taxon>
        <taxon>Corchorus</taxon>
    </lineage>
</organism>
<proteinExistence type="predicted"/>
<keyword evidence="2" id="KW-1185">Reference proteome</keyword>
<evidence type="ECO:0000313" key="2">
    <source>
        <dbReference type="Proteomes" id="UP000187203"/>
    </source>
</evidence>
<accession>A0A1R3HJ31</accession>
<dbReference type="AlphaFoldDB" id="A0A1R3HJ31"/>
<gene>
    <name evidence="1" type="ORF">COLO4_28644</name>
</gene>
<name>A0A1R3HJ31_9ROSI</name>
<dbReference type="GO" id="GO:0016740">
    <property type="term" value="F:transferase activity"/>
    <property type="evidence" value="ECO:0007669"/>
    <property type="project" value="UniProtKB-KW"/>
</dbReference>
<dbReference type="EMBL" id="AWUE01020008">
    <property type="protein sequence ID" value="OMO70315.1"/>
    <property type="molecule type" value="Genomic_DNA"/>
</dbReference>
<keyword evidence="1" id="KW-0808">Transferase</keyword>
<reference evidence="2" key="1">
    <citation type="submission" date="2013-09" db="EMBL/GenBank/DDBJ databases">
        <title>Corchorus olitorius genome sequencing.</title>
        <authorList>
            <person name="Alam M."/>
            <person name="Haque M.S."/>
            <person name="Islam M.S."/>
            <person name="Emdad E.M."/>
            <person name="Islam M.M."/>
            <person name="Ahmed B."/>
            <person name="Halim A."/>
            <person name="Hossen Q.M.M."/>
            <person name="Hossain M.Z."/>
            <person name="Ahmed R."/>
            <person name="Khan M.M."/>
            <person name="Islam R."/>
            <person name="Rashid M.M."/>
            <person name="Khan S.A."/>
            <person name="Rahman M.S."/>
            <person name="Alam M."/>
            <person name="Yahiya A.S."/>
            <person name="Khan M.S."/>
            <person name="Azam M.S."/>
            <person name="Haque T."/>
            <person name="Lashkar M.Z.H."/>
            <person name="Akhand A.I."/>
            <person name="Morshed G."/>
            <person name="Roy S."/>
            <person name="Uddin K.S."/>
            <person name="Rabeya T."/>
            <person name="Hossain A.S."/>
            <person name="Chowdhury A."/>
            <person name="Snigdha A.R."/>
            <person name="Mortoza M.S."/>
            <person name="Matin S.A."/>
            <person name="Hoque S.M.E."/>
            <person name="Islam M.K."/>
            <person name="Roy D.K."/>
            <person name="Haider R."/>
            <person name="Moosa M.M."/>
            <person name="Elias S.M."/>
            <person name="Hasan A.M."/>
            <person name="Jahan S."/>
            <person name="Shafiuddin M."/>
            <person name="Mahmood N."/>
            <person name="Shommy N.S."/>
        </authorList>
    </citation>
    <scope>NUCLEOTIDE SEQUENCE [LARGE SCALE GENOMIC DNA]</scope>
    <source>
        <strain evidence="2">cv. O-4</strain>
    </source>
</reference>
<evidence type="ECO:0000313" key="1">
    <source>
        <dbReference type="EMBL" id="OMO70315.1"/>
    </source>
</evidence>